<dbReference type="Proteomes" id="UP000245956">
    <property type="component" value="Unassembled WGS sequence"/>
</dbReference>
<reference evidence="6" key="1">
    <citation type="submission" date="2015-05" db="EMBL/GenBank/DDBJ databases">
        <authorList>
            <person name="Wang D.B."/>
            <person name="Wang M."/>
        </authorList>
    </citation>
    <scope>NUCLEOTIDE SEQUENCE</scope>
    <source>
        <strain evidence="6">36-1</strain>
    </source>
</reference>
<dbReference type="Proteomes" id="UP001287286">
    <property type="component" value="Unassembled WGS sequence"/>
</dbReference>
<dbReference type="OrthoDB" id="4920224at2759"/>
<proteinExistence type="predicted"/>
<dbReference type="EMBL" id="LSBH01000005">
    <property type="protein sequence ID" value="OAQ78398.1"/>
    <property type="molecule type" value="Genomic_DNA"/>
</dbReference>
<evidence type="ECO:0000256" key="2">
    <source>
        <dbReference type="SAM" id="SignalP"/>
    </source>
</evidence>
<reference evidence="3 9" key="5">
    <citation type="journal article" date="2024" name="Microbiol. Resour. Announc.">
        <title>Genome annotations for the ascomycete fungi Trichoderma harzianum, Trichoderma aggressivum, and Purpureocillium lilacinum.</title>
        <authorList>
            <person name="Beijen E.P.W."/>
            <person name="Ohm R.A."/>
        </authorList>
    </citation>
    <scope>NUCLEOTIDE SEQUENCE [LARGE SCALE GENOMIC DNA]</scope>
    <source>
        <strain evidence="3 9">CBS 150709</strain>
    </source>
</reference>
<name>A0A179GLL3_PURLI</name>
<dbReference type="GeneID" id="28885162"/>
<dbReference type="RefSeq" id="XP_018182587.1">
    <property type="nucleotide sequence ID" value="XM_018320113.1"/>
</dbReference>
<keyword evidence="9" id="KW-1185">Reference proteome</keyword>
<keyword evidence="2" id="KW-0732">Signal</keyword>
<dbReference type="Proteomes" id="UP000078340">
    <property type="component" value="Unassembled WGS sequence"/>
</dbReference>
<dbReference type="EMBL" id="JAWRVI010000009">
    <property type="protein sequence ID" value="KAK4092209.1"/>
    <property type="molecule type" value="Genomic_DNA"/>
</dbReference>
<evidence type="ECO:0000256" key="1">
    <source>
        <dbReference type="SAM" id="MobiDB-lite"/>
    </source>
</evidence>
<evidence type="ECO:0000313" key="8">
    <source>
        <dbReference type="Proteomes" id="UP000245956"/>
    </source>
</evidence>
<evidence type="ECO:0000313" key="7">
    <source>
        <dbReference type="Proteomes" id="UP000078240"/>
    </source>
</evidence>
<sequence>MKFTLFSIAALCAPAVMGMAIRSSEESEHHPTMMAKHVKQHCKDLEPECQKFLINVFESASGGDADAAEAGNAKGSHSSHKEFANSLTEEHSKCIKPLIDCGYNLKKLGLN</sequence>
<dbReference type="EMBL" id="LSBI01000002">
    <property type="protein sequence ID" value="OAQ93868.1"/>
    <property type="molecule type" value="Genomic_DNA"/>
</dbReference>
<dbReference type="KEGG" id="plj:28885162"/>
<evidence type="ECO:0000313" key="6">
    <source>
        <dbReference type="EMBL" id="PWI76801.1"/>
    </source>
</evidence>
<evidence type="ECO:0000313" key="4">
    <source>
        <dbReference type="EMBL" id="OAQ78398.1"/>
    </source>
</evidence>
<dbReference type="EMBL" id="LCWV01000001">
    <property type="protein sequence ID" value="PWI76801.1"/>
    <property type="molecule type" value="Genomic_DNA"/>
</dbReference>
<feature type="region of interest" description="Disordered" evidence="1">
    <location>
        <begin position="65"/>
        <end position="84"/>
    </location>
</feature>
<feature type="chain" id="PRO_5010455986" evidence="2">
    <location>
        <begin position="19"/>
        <end position="111"/>
    </location>
</feature>
<reference evidence="3" key="4">
    <citation type="submission" date="2023-11" db="EMBL/GenBank/DDBJ databases">
        <authorList>
            <person name="Beijen E."/>
            <person name="Ohm R.A."/>
        </authorList>
    </citation>
    <scope>NUCLEOTIDE SEQUENCE</scope>
    <source>
        <strain evidence="3">CBS 150709</strain>
    </source>
</reference>
<reference evidence="6 8" key="2">
    <citation type="journal article" date="2016" name="Front. Microbiol.">
        <title>Genome and transcriptome sequences reveal the specific parasitism of the nematophagous Purpureocillium lilacinum 36-1.</title>
        <authorList>
            <person name="Xie J."/>
            <person name="Li S."/>
            <person name="Mo C."/>
            <person name="Xiao X."/>
            <person name="Peng D."/>
            <person name="Wang G."/>
            <person name="Xiao Y."/>
        </authorList>
    </citation>
    <scope>NUCLEOTIDE SEQUENCE [LARGE SCALE GENOMIC DNA]</scope>
    <source>
        <strain evidence="6 8">36-1</strain>
    </source>
</reference>
<evidence type="ECO:0000313" key="5">
    <source>
        <dbReference type="EMBL" id="OAQ93868.1"/>
    </source>
</evidence>
<dbReference type="Proteomes" id="UP000078240">
    <property type="component" value="Unassembled WGS sequence"/>
</dbReference>
<comment type="caution">
    <text evidence="4">The sequence shown here is derived from an EMBL/GenBank/DDBJ whole genome shotgun (WGS) entry which is preliminary data.</text>
</comment>
<dbReference type="AlphaFoldDB" id="A0A179GLL3"/>
<accession>A0A179GLL3</accession>
<evidence type="ECO:0000313" key="3">
    <source>
        <dbReference type="EMBL" id="KAK4092209.1"/>
    </source>
</evidence>
<protein>
    <submittedName>
        <fullName evidence="4">Uncharacterized protein</fullName>
    </submittedName>
</protein>
<evidence type="ECO:0000313" key="9">
    <source>
        <dbReference type="Proteomes" id="UP001287286"/>
    </source>
</evidence>
<gene>
    <name evidence="6" type="ORF">PCL_03995</name>
    <name evidence="3" type="ORF">Purlil1_3462</name>
    <name evidence="4" type="ORF">VFPBJ_06519</name>
    <name evidence="5" type="ORF">VFPFJ_03031</name>
</gene>
<organism evidence="4 7">
    <name type="scientific">Purpureocillium lilacinum</name>
    <name type="common">Paecilomyces lilacinus</name>
    <dbReference type="NCBI Taxonomy" id="33203"/>
    <lineage>
        <taxon>Eukaryota</taxon>
        <taxon>Fungi</taxon>
        <taxon>Dikarya</taxon>
        <taxon>Ascomycota</taxon>
        <taxon>Pezizomycotina</taxon>
        <taxon>Sordariomycetes</taxon>
        <taxon>Hypocreomycetidae</taxon>
        <taxon>Hypocreales</taxon>
        <taxon>Ophiocordycipitaceae</taxon>
        <taxon>Purpureocillium</taxon>
    </lineage>
</organism>
<feature type="signal peptide" evidence="2">
    <location>
        <begin position="1"/>
        <end position="18"/>
    </location>
</feature>
<reference evidence="4 7" key="3">
    <citation type="submission" date="2016-01" db="EMBL/GenBank/DDBJ databases">
        <title>Biosynthesis of antibiotic leucinostatins and their inhibition on Phytophthora in bio-control Purpureocillium lilacinum.</title>
        <authorList>
            <person name="Wang G."/>
            <person name="Liu Z."/>
            <person name="Lin R."/>
            <person name="Li E."/>
            <person name="Mao Z."/>
            <person name="Ling J."/>
            <person name="Yin W."/>
            <person name="Xie B."/>
        </authorList>
    </citation>
    <scope>NUCLEOTIDE SEQUENCE [LARGE SCALE GENOMIC DNA]</scope>
    <source>
        <strain evidence="4">PLBJ-1</strain>
        <strain evidence="5">PLFJ-1</strain>
    </source>
</reference>